<gene>
    <name evidence="1" type="ORF">AV903_11895</name>
</gene>
<reference evidence="1 2" key="1">
    <citation type="submission" date="2016-01" db="EMBL/GenBank/DDBJ databases">
        <authorList>
            <person name="Oliw E.H."/>
        </authorList>
    </citation>
    <scope>NUCLEOTIDE SEQUENCE [LARGE SCALE GENOMIC DNA]</scope>
    <source>
        <strain evidence="1 2">MDcuke</strain>
    </source>
</reference>
<protein>
    <submittedName>
        <fullName evidence="1">Uncharacterized protein</fullName>
    </submittedName>
</protein>
<evidence type="ECO:0000313" key="1">
    <source>
        <dbReference type="EMBL" id="AXF76582.1"/>
    </source>
</evidence>
<sequence length="74" mass="8516">MSDTDRFRTLLTVPVQKLVKLVSYMRYNTYTHFVQKITPCHEFLLTAVYPHLNRPLKTSAGKLKQLALPLNPSA</sequence>
<accession>A0A345CT15</accession>
<dbReference type="EMBL" id="CP013970">
    <property type="protein sequence ID" value="AXF76582.1"/>
    <property type="molecule type" value="Genomic_DNA"/>
</dbReference>
<dbReference type="AlphaFoldDB" id="A0A345CT15"/>
<proteinExistence type="predicted"/>
<name>A0A345CT15_9GAMM</name>
<evidence type="ECO:0000313" key="2">
    <source>
        <dbReference type="Proteomes" id="UP000264980"/>
    </source>
</evidence>
<dbReference type="Proteomes" id="UP000264980">
    <property type="component" value="Chromosome"/>
</dbReference>
<organism evidence="1 2">
    <name type="scientific">Erwinia tracheiphila</name>
    <dbReference type="NCBI Taxonomy" id="65700"/>
    <lineage>
        <taxon>Bacteria</taxon>
        <taxon>Pseudomonadati</taxon>
        <taxon>Pseudomonadota</taxon>
        <taxon>Gammaproteobacteria</taxon>
        <taxon>Enterobacterales</taxon>
        <taxon>Erwiniaceae</taxon>
        <taxon>Erwinia</taxon>
    </lineage>
</organism>